<name>A0A6J4MIC8_9BACT</name>
<dbReference type="EMBL" id="CADCTV010000776">
    <property type="protein sequence ID" value="CAA9360470.1"/>
    <property type="molecule type" value="Genomic_DNA"/>
</dbReference>
<organism evidence="1">
    <name type="scientific">uncultured Gemmatimonadota bacterium</name>
    <dbReference type="NCBI Taxonomy" id="203437"/>
    <lineage>
        <taxon>Bacteria</taxon>
        <taxon>Pseudomonadati</taxon>
        <taxon>Gemmatimonadota</taxon>
        <taxon>environmental samples</taxon>
    </lineage>
</organism>
<protein>
    <submittedName>
        <fullName evidence="1">Uncharacterized protein</fullName>
    </submittedName>
</protein>
<accession>A0A6J4MIC8</accession>
<reference evidence="1" key="1">
    <citation type="submission" date="2020-02" db="EMBL/GenBank/DDBJ databases">
        <authorList>
            <person name="Meier V. D."/>
        </authorList>
    </citation>
    <scope>NUCLEOTIDE SEQUENCE</scope>
    <source>
        <strain evidence="1">AVDCRST_MAG89</strain>
    </source>
</reference>
<gene>
    <name evidence="1" type="ORF">AVDCRST_MAG89-3711</name>
</gene>
<sequence length="87" mass="10062">DRSYTGCHLLGWGARYVSRGAGFRCDGIRRDDPARQLQTRGVPDAAPRRGRCRQHRGCGDPRRVRVHRPLRCGDWRRVLRRGELLRG</sequence>
<evidence type="ECO:0000313" key="1">
    <source>
        <dbReference type="EMBL" id="CAA9360470.1"/>
    </source>
</evidence>
<feature type="non-terminal residue" evidence="1">
    <location>
        <position position="1"/>
    </location>
</feature>
<proteinExistence type="predicted"/>
<dbReference type="AlphaFoldDB" id="A0A6J4MIC8"/>
<feature type="non-terminal residue" evidence="1">
    <location>
        <position position="87"/>
    </location>
</feature>